<proteinExistence type="predicted"/>
<protein>
    <submittedName>
        <fullName evidence="2">Uncharacterized protein</fullName>
    </submittedName>
</protein>
<keyword evidence="1" id="KW-0812">Transmembrane</keyword>
<evidence type="ECO:0000256" key="1">
    <source>
        <dbReference type="SAM" id="Phobius"/>
    </source>
</evidence>
<accession>A0A6C0HX76</accession>
<dbReference type="EMBL" id="MN740041">
    <property type="protein sequence ID" value="QHT85388.1"/>
    <property type="molecule type" value="Genomic_DNA"/>
</dbReference>
<dbReference type="AlphaFoldDB" id="A0A6C0HX76"/>
<feature type="transmembrane region" description="Helical" evidence="1">
    <location>
        <begin position="33"/>
        <end position="53"/>
    </location>
</feature>
<keyword evidence="1" id="KW-1133">Transmembrane helix</keyword>
<sequence>MALPSLDDAEYIEIIQQYPSRLCKRMTTVLRKFASGFIACKFSVFVYLLITILPGKTTEEILDLITQIDVRRIGSSKNKRVDYIFMRNQRREPDKDIVINHFSDIVFESNIALLGIVENEGLVSGEIFHYFLILRRPEGYFIVSSYGSSIVSIRQYETRLHPESLNTFVKSLQIDKSNPTPLMKRIDIPRIRGFMRYHFLNPEFKLHERKSVEDVKDPEFKNTPKDISDEIGRYTRHVSRVIQFGSILVDLQDELTQIQLAQEHEGGMRKKMTIKGKHTHYVYSRRNHHSFSLPKK</sequence>
<organism evidence="2">
    <name type="scientific">viral metagenome</name>
    <dbReference type="NCBI Taxonomy" id="1070528"/>
    <lineage>
        <taxon>unclassified sequences</taxon>
        <taxon>metagenomes</taxon>
        <taxon>organismal metagenomes</taxon>
    </lineage>
</organism>
<evidence type="ECO:0000313" key="2">
    <source>
        <dbReference type="EMBL" id="QHT85388.1"/>
    </source>
</evidence>
<keyword evidence="1" id="KW-0472">Membrane</keyword>
<name>A0A6C0HX76_9ZZZZ</name>
<reference evidence="2" key="1">
    <citation type="journal article" date="2020" name="Nature">
        <title>Giant virus diversity and host interactions through global metagenomics.</title>
        <authorList>
            <person name="Schulz F."/>
            <person name="Roux S."/>
            <person name="Paez-Espino D."/>
            <person name="Jungbluth S."/>
            <person name="Walsh D.A."/>
            <person name="Denef V.J."/>
            <person name="McMahon K.D."/>
            <person name="Konstantinidis K.T."/>
            <person name="Eloe-Fadrosh E.A."/>
            <person name="Kyrpides N.C."/>
            <person name="Woyke T."/>
        </authorList>
    </citation>
    <scope>NUCLEOTIDE SEQUENCE</scope>
    <source>
        <strain evidence="2">GVMAG-M-3300023184-17</strain>
    </source>
</reference>